<dbReference type="Gene3D" id="3.30.420.10">
    <property type="entry name" value="Ribonuclease H-like superfamily/Ribonuclease H"/>
    <property type="match status" value="1"/>
</dbReference>
<dbReference type="PANTHER" id="PTHR47723">
    <property type="entry name" value="OS05G0353850 PROTEIN"/>
    <property type="match status" value="1"/>
</dbReference>
<evidence type="ECO:0000313" key="3">
    <source>
        <dbReference type="Proteomes" id="UP000631114"/>
    </source>
</evidence>
<feature type="domain" description="RNase H type-1" evidence="1">
    <location>
        <begin position="50"/>
        <end position="114"/>
    </location>
</feature>
<dbReference type="OrthoDB" id="1752183at2759"/>
<dbReference type="SUPFAM" id="SSF53098">
    <property type="entry name" value="Ribonuclease H-like"/>
    <property type="match status" value="1"/>
</dbReference>
<name>A0A835HXG0_9MAGN</name>
<organism evidence="2 3">
    <name type="scientific">Coptis chinensis</name>
    <dbReference type="NCBI Taxonomy" id="261450"/>
    <lineage>
        <taxon>Eukaryota</taxon>
        <taxon>Viridiplantae</taxon>
        <taxon>Streptophyta</taxon>
        <taxon>Embryophyta</taxon>
        <taxon>Tracheophyta</taxon>
        <taxon>Spermatophyta</taxon>
        <taxon>Magnoliopsida</taxon>
        <taxon>Ranunculales</taxon>
        <taxon>Ranunculaceae</taxon>
        <taxon>Coptidoideae</taxon>
        <taxon>Coptis</taxon>
    </lineage>
</organism>
<evidence type="ECO:0000259" key="1">
    <source>
        <dbReference type="PROSITE" id="PS50879"/>
    </source>
</evidence>
<dbReference type="GO" id="GO:0003676">
    <property type="term" value="F:nucleic acid binding"/>
    <property type="evidence" value="ECO:0007669"/>
    <property type="project" value="InterPro"/>
</dbReference>
<dbReference type="Proteomes" id="UP000631114">
    <property type="component" value="Unassembled WGS sequence"/>
</dbReference>
<reference evidence="2 3" key="1">
    <citation type="submission" date="2020-10" db="EMBL/GenBank/DDBJ databases">
        <title>The Coptis chinensis genome and diversification of protoberbering-type alkaloids.</title>
        <authorList>
            <person name="Wang B."/>
            <person name="Shu S."/>
            <person name="Song C."/>
            <person name="Liu Y."/>
        </authorList>
    </citation>
    <scope>NUCLEOTIDE SEQUENCE [LARGE SCALE GENOMIC DNA]</scope>
    <source>
        <strain evidence="2">HL-2020</strain>
        <tissue evidence="2">Leaf</tissue>
    </source>
</reference>
<dbReference type="EMBL" id="JADFTS010000005">
    <property type="protein sequence ID" value="KAF9606471.1"/>
    <property type="molecule type" value="Genomic_DNA"/>
</dbReference>
<dbReference type="PANTHER" id="PTHR47723:SF19">
    <property type="entry name" value="POLYNUCLEOTIDYL TRANSFERASE, RIBONUCLEASE H-LIKE SUPERFAMILY PROTEIN"/>
    <property type="match status" value="1"/>
</dbReference>
<dbReference type="AlphaFoldDB" id="A0A835HXG0"/>
<dbReference type="PROSITE" id="PS50879">
    <property type="entry name" value="RNASE_H_1"/>
    <property type="match status" value="1"/>
</dbReference>
<dbReference type="InterPro" id="IPR012337">
    <property type="entry name" value="RNaseH-like_sf"/>
</dbReference>
<dbReference type="InterPro" id="IPR036397">
    <property type="entry name" value="RNaseH_sf"/>
</dbReference>
<dbReference type="InterPro" id="IPR053151">
    <property type="entry name" value="RNase_H-like"/>
</dbReference>
<keyword evidence="3" id="KW-1185">Reference proteome</keyword>
<protein>
    <recommendedName>
        <fullName evidence="1">RNase H type-1 domain-containing protein</fullName>
    </recommendedName>
</protein>
<dbReference type="InterPro" id="IPR002156">
    <property type="entry name" value="RNaseH_domain"/>
</dbReference>
<sequence>MIRREFRNASLLVTRHSMNCIVDLQILNAWNRKAMLPKALRISCWWTPPPIGTIKINCDGSSLGNPGNASLGASYRTSVGDFLLVIWRKIRVNTNYLAEVLAILERIEIAIRHE</sequence>
<accession>A0A835HXG0</accession>
<comment type="caution">
    <text evidence="2">The sequence shown here is derived from an EMBL/GenBank/DDBJ whole genome shotgun (WGS) entry which is preliminary data.</text>
</comment>
<dbReference type="GO" id="GO:0004523">
    <property type="term" value="F:RNA-DNA hybrid ribonuclease activity"/>
    <property type="evidence" value="ECO:0007669"/>
    <property type="project" value="InterPro"/>
</dbReference>
<gene>
    <name evidence="2" type="ORF">IFM89_025445</name>
</gene>
<proteinExistence type="predicted"/>
<evidence type="ECO:0000313" key="2">
    <source>
        <dbReference type="EMBL" id="KAF9606471.1"/>
    </source>
</evidence>